<accession>A0A6I3QMZ2</accession>
<keyword evidence="2" id="KW-1133">Transmembrane helix</keyword>
<organism evidence="8 9">
    <name type="scientific">Ruthenibacterium lactatiformans</name>
    <dbReference type="NCBI Taxonomy" id="1550024"/>
    <lineage>
        <taxon>Bacteria</taxon>
        <taxon>Bacillati</taxon>
        <taxon>Bacillota</taxon>
        <taxon>Clostridia</taxon>
        <taxon>Eubacteriales</taxon>
        <taxon>Oscillospiraceae</taxon>
        <taxon>Ruthenibacterium</taxon>
    </lineage>
</organism>
<dbReference type="SUPFAM" id="SSF49478">
    <property type="entry name" value="Cna protein B-type domain"/>
    <property type="match status" value="1"/>
</dbReference>
<dbReference type="Proteomes" id="UP000472755">
    <property type="component" value="Unassembled WGS sequence"/>
</dbReference>
<dbReference type="Gene3D" id="2.60.40.1140">
    <property type="entry name" value="Collagen-binding surface protein Cna, B-type domain"/>
    <property type="match status" value="3"/>
</dbReference>
<feature type="chain" id="PRO_5036177400" evidence="3">
    <location>
        <begin position="29"/>
        <end position="1387"/>
    </location>
</feature>
<reference evidence="9 10" key="1">
    <citation type="journal article" date="2019" name="Nat. Med.">
        <title>A library of human gut bacterial isolates paired with longitudinal multiomics data enables mechanistic microbiome research.</title>
        <authorList>
            <person name="Poyet M."/>
            <person name="Groussin M."/>
            <person name="Gibbons S.M."/>
            <person name="Avila-Pacheco J."/>
            <person name="Jiang X."/>
            <person name="Kearney S.M."/>
            <person name="Perrotta A.R."/>
            <person name="Berdy B."/>
            <person name="Zhao S."/>
            <person name="Lieberman T.D."/>
            <person name="Swanson P.K."/>
            <person name="Smith M."/>
            <person name="Roesemann S."/>
            <person name="Alexander J.E."/>
            <person name="Rich S.A."/>
            <person name="Livny J."/>
            <person name="Vlamakis H."/>
            <person name="Clish C."/>
            <person name="Bullock K."/>
            <person name="Deik A."/>
            <person name="Scott J."/>
            <person name="Pierce K.A."/>
            <person name="Xavier R.J."/>
            <person name="Alm E.J."/>
        </authorList>
    </citation>
    <scope>NUCLEOTIDE SEQUENCE [LARGE SCALE GENOMIC DNA]</scope>
    <source>
        <strain evidence="7 10">BIOML-A4</strain>
        <strain evidence="8 9">BIOML-A7</strain>
    </source>
</reference>
<dbReference type="Pfam" id="PF19407">
    <property type="entry name" value="DUF5979"/>
    <property type="match status" value="1"/>
</dbReference>
<dbReference type="NCBIfam" id="TIGR02543">
    <property type="entry name" value="List_Bact_rpt"/>
    <property type="match status" value="1"/>
</dbReference>
<comment type="subcellular location">
    <subcellularLocation>
        <location evidence="1">Cell envelope</location>
    </subcellularLocation>
</comment>
<evidence type="ECO:0000256" key="3">
    <source>
        <dbReference type="SAM" id="SignalP"/>
    </source>
</evidence>
<evidence type="ECO:0000313" key="7">
    <source>
        <dbReference type="EMBL" id="MTS29352.1"/>
    </source>
</evidence>
<dbReference type="EMBL" id="WMZU01000072">
    <property type="protein sequence ID" value="MTS29352.1"/>
    <property type="molecule type" value="Genomic_DNA"/>
</dbReference>
<sequence length="1387" mass="150642">MIKKRIMAAVIALLLIVNVSPMSLVAYAESDMGTEEVTLSASPDTLTCIITFDMCGHGESIEAVEAEAGACIDKPNDPEAEGFIFDGWYADQEHTSVWNFETDTVNENITLFAKWSEAEQASEDSSAEQETAEAACPAFGQSRTVNGVTVHVSAPEGVFPMNASLSVELVPVEAQPQVDAAVETERESGRNVAVSYTFDIKVLDPDGNELQPGEGQSVNVSFTLTEVANENLTTEVYHVSESEEGGSLSAEVMKVETNEATATVTTEGFSYYTVEFTYGDKQYVLSSEDSPVELCIILDTVGLTGTINDVSVSDESLLGIVRADDADTWLLYTLKPFETEERLKTVIDGVEYVIILTDAIIPDGGSGSNNRTFARSADLATVTIDPSKLTKEFVNLSKSTFSSGITYSNGKVTADLGSVDLDYEKVFDGFTIVFSDAVIMSDGSREDLIFSVGSITVAGRDNKINPAWEIWPHNETILLLNLDYNQGNSYPSITAQGSATYTMGSKEYGYNQGFRMDDACLKIEGKDSTHSYSLDTYFYTVRGLNINRRPDTGSFGHLHGASSNYSYTEAAQIKAGSADGNIYVMENYATYMDLYDGNTLVAKTSSGGNNYYENGFAVLGLAQNGVNATFWQNAPRTTMSNGELMTTDFFLLPDEITHNITSSSGYYGMIEVWKNGQLGTTGDGNWLYGGRYVPGEVDEKRMYDVPNGKEVTYKLTPEEGYIINKLLIDGVEMQPTNVVYKSTGEVDYYTYAFPAGGNTESDHTIHVTWQPAVTLEFEKYWDDDNDALKLRPNSIDITLSPWPTQTTDGSGNLVHGIHRNDLTSTDADYTLTSSDNWQHTYVNLPKYRNYDETTNSGDLIVYTITETLDSVTAQCYDEIKPHVVKKTDLQVTIQYYADGTDPNHWGFDESSTAYVTKGATKRTIEYKIVNSLYTGGLVIEKDSIPDNDGIFDFTVTLTHPNADFTALGFTGTVGGTWKKTVTVNGDKLSALISGLPKGTQYTVTETVPNGWRLVQSENVTGGILDGTFYAYDIGGILYILKNGGYVGRDGAALTLPNDANPLLAPYYNTSLGSAAGTYYFDVLGAEIVQDSGSATGWKYKYGDQGDVLAEALNAGSPVKTVTYTSPSAASGQYVAYASGDIYASDTVIGTAVDRAYFQNMKVVDLTVAKNVAGNEASRDKYFKIEIELKIDDSFTGFSGGPSGYANNHNFLNELSVLSLSDILSVFPQFDLNADNADRSPQGNNATVYTDMSANRRDDDTSSAGAQIQFTASGTAVVTFYLQHGQSVTLEGLPYGVECTVKETQEDYKPGAAIQHADGTGMTGATVAGFLTKANLQKDTTVTFTNIRDGIVPTGFWDDRAPALAIIGTSVLLMVVPLFGGRRRRRHG</sequence>
<dbReference type="RefSeq" id="WP_155201214.1">
    <property type="nucleotide sequence ID" value="NZ_JBBNKJ010000032.1"/>
</dbReference>
<dbReference type="Pfam" id="PF09479">
    <property type="entry name" value="Flg_new"/>
    <property type="match status" value="1"/>
</dbReference>
<evidence type="ECO:0000256" key="2">
    <source>
        <dbReference type="SAM" id="Phobius"/>
    </source>
</evidence>
<dbReference type="Proteomes" id="UP000449193">
    <property type="component" value="Unassembled WGS sequence"/>
</dbReference>
<evidence type="ECO:0000259" key="5">
    <source>
        <dbReference type="Pfam" id="PF19407"/>
    </source>
</evidence>
<dbReference type="Pfam" id="PF24547">
    <property type="entry name" value="DUF7601"/>
    <property type="match status" value="1"/>
</dbReference>
<comment type="caution">
    <text evidence="8">The sequence shown here is derived from an EMBL/GenBank/DDBJ whole genome shotgun (WGS) entry which is preliminary data.</text>
</comment>
<evidence type="ECO:0000313" key="9">
    <source>
        <dbReference type="Proteomes" id="UP000449193"/>
    </source>
</evidence>
<protein>
    <submittedName>
        <fullName evidence="8">Cna B-type domain-containing protein</fullName>
    </submittedName>
</protein>
<keyword evidence="2" id="KW-0472">Membrane</keyword>
<feature type="domain" description="DUF5979" evidence="5">
    <location>
        <begin position="948"/>
        <end position="1018"/>
    </location>
</feature>
<dbReference type="Pfam" id="PF05738">
    <property type="entry name" value="Cna_B"/>
    <property type="match status" value="1"/>
</dbReference>
<evidence type="ECO:0000256" key="1">
    <source>
        <dbReference type="ARBA" id="ARBA00004196"/>
    </source>
</evidence>
<dbReference type="GO" id="GO:0030313">
    <property type="term" value="C:cell envelope"/>
    <property type="evidence" value="ECO:0007669"/>
    <property type="project" value="UniProtKB-SubCell"/>
</dbReference>
<dbReference type="EMBL" id="WMZR01000009">
    <property type="protein sequence ID" value="MTS51512.1"/>
    <property type="molecule type" value="Genomic_DNA"/>
</dbReference>
<name>A0A6I3QMZ2_9FIRM</name>
<feature type="signal peptide" evidence="3">
    <location>
        <begin position="1"/>
        <end position="28"/>
    </location>
</feature>
<evidence type="ECO:0000313" key="8">
    <source>
        <dbReference type="EMBL" id="MTS51512.1"/>
    </source>
</evidence>
<gene>
    <name evidence="8" type="ORF">GMD52_08150</name>
    <name evidence="7" type="ORF">GMD59_19075</name>
</gene>
<dbReference type="Gene3D" id="2.60.40.4270">
    <property type="entry name" value="Listeria-Bacteroides repeat domain"/>
    <property type="match status" value="1"/>
</dbReference>
<feature type="domain" description="DUF7601" evidence="6">
    <location>
        <begin position="1251"/>
        <end position="1346"/>
    </location>
</feature>
<evidence type="ECO:0000313" key="10">
    <source>
        <dbReference type="Proteomes" id="UP000472755"/>
    </source>
</evidence>
<dbReference type="InterPro" id="IPR055382">
    <property type="entry name" value="DUF7601"/>
</dbReference>
<evidence type="ECO:0000259" key="6">
    <source>
        <dbReference type="Pfam" id="PF24547"/>
    </source>
</evidence>
<dbReference type="InterPro" id="IPR008454">
    <property type="entry name" value="Collagen-bd_Cna-like_B-typ_dom"/>
</dbReference>
<dbReference type="InterPro" id="IPR013378">
    <property type="entry name" value="InlB-like_B-rpt"/>
</dbReference>
<keyword evidence="3" id="KW-0732">Signal</keyword>
<feature type="domain" description="CNA-B" evidence="4">
    <location>
        <begin position="777"/>
        <end position="867"/>
    </location>
</feature>
<evidence type="ECO:0000259" key="4">
    <source>
        <dbReference type="Pfam" id="PF05738"/>
    </source>
</evidence>
<keyword evidence="2" id="KW-0812">Transmembrane</keyword>
<dbReference type="CDD" id="cd00222">
    <property type="entry name" value="CollagenBindB"/>
    <property type="match status" value="1"/>
</dbReference>
<dbReference type="InterPro" id="IPR042229">
    <property type="entry name" value="Listeria/Bacterioides_rpt_sf"/>
</dbReference>
<proteinExistence type="predicted"/>
<dbReference type="InterPro" id="IPR046022">
    <property type="entry name" value="DUF5979"/>
</dbReference>
<feature type="transmembrane region" description="Helical" evidence="2">
    <location>
        <begin position="1360"/>
        <end position="1379"/>
    </location>
</feature>